<dbReference type="PANTHER" id="PTHR43677:SF11">
    <property type="entry name" value="ZINC-CONTAINING ALCOHOL DEHYDROGENASE"/>
    <property type="match status" value="1"/>
</dbReference>
<accession>A0A8H3F211</accession>
<gene>
    <name evidence="2" type="ORF">HETSPECPRED_002763</name>
</gene>
<reference evidence="2" key="1">
    <citation type="submission" date="2021-03" db="EMBL/GenBank/DDBJ databases">
        <authorList>
            <person name="Tagirdzhanova G."/>
        </authorList>
    </citation>
    <scope>NUCLEOTIDE SEQUENCE</scope>
</reference>
<dbReference type="Gene3D" id="3.40.50.720">
    <property type="entry name" value="NAD(P)-binding Rossmann-like Domain"/>
    <property type="match status" value="1"/>
</dbReference>
<protein>
    <recommendedName>
        <fullName evidence="4">Enoyl reductase (ER) domain-containing protein</fullName>
    </recommendedName>
</protein>
<evidence type="ECO:0008006" key="4">
    <source>
        <dbReference type="Google" id="ProtNLM"/>
    </source>
</evidence>
<dbReference type="EMBL" id="CAJPDS010000017">
    <property type="protein sequence ID" value="CAF9916113.1"/>
    <property type="molecule type" value="Genomic_DNA"/>
</dbReference>
<dbReference type="SUPFAM" id="SSF51735">
    <property type="entry name" value="NAD(P)-binding Rossmann-fold domains"/>
    <property type="match status" value="1"/>
</dbReference>
<dbReference type="SUPFAM" id="SSF50129">
    <property type="entry name" value="GroES-like"/>
    <property type="match status" value="1"/>
</dbReference>
<feature type="region of interest" description="Disordered" evidence="1">
    <location>
        <begin position="1"/>
        <end position="28"/>
    </location>
</feature>
<dbReference type="InterPro" id="IPR051397">
    <property type="entry name" value="Zn-ADH-like_protein"/>
</dbReference>
<evidence type="ECO:0000256" key="1">
    <source>
        <dbReference type="SAM" id="MobiDB-lite"/>
    </source>
</evidence>
<dbReference type="InterPro" id="IPR036291">
    <property type="entry name" value="NAD(P)-bd_dom_sf"/>
</dbReference>
<dbReference type="GO" id="GO:0016491">
    <property type="term" value="F:oxidoreductase activity"/>
    <property type="evidence" value="ECO:0007669"/>
    <property type="project" value="TreeGrafter"/>
</dbReference>
<comment type="caution">
    <text evidence="2">The sequence shown here is derived from an EMBL/GenBank/DDBJ whole genome shotgun (WGS) entry which is preliminary data.</text>
</comment>
<dbReference type="InterPro" id="IPR011032">
    <property type="entry name" value="GroES-like_sf"/>
</dbReference>
<name>A0A8H3F211_9LECA</name>
<keyword evidence="3" id="KW-1185">Reference proteome</keyword>
<dbReference type="PANTHER" id="PTHR43677">
    <property type="entry name" value="SHORT-CHAIN DEHYDROGENASE/REDUCTASE"/>
    <property type="match status" value="1"/>
</dbReference>
<proteinExistence type="predicted"/>
<evidence type="ECO:0000313" key="2">
    <source>
        <dbReference type="EMBL" id="CAF9916113.1"/>
    </source>
</evidence>
<organism evidence="2 3">
    <name type="scientific">Heterodermia speciosa</name>
    <dbReference type="NCBI Taxonomy" id="116794"/>
    <lineage>
        <taxon>Eukaryota</taxon>
        <taxon>Fungi</taxon>
        <taxon>Dikarya</taxon>
        <taxon>Ascomycota</taxon>
        <taxon>Pezizomycotina</taxon>
        <taxon>Lecanoromycetes</taxon>
        <taxon>OSLEUM clade</taxon>
        <taxon>Lecanoromycetidae</taxon>
        <taxon>Caliciales</taxon>
        <taxon>Physciaceae</taxon>
        <taxon>Heterodermia</taxon>
    </lineage>
</organism>
<sequence length="308" mass="32877">MHAAQIHTWGQAPTYTSLPSPPPPTDSETIQITLLATGLHRLVRSRASGRHYTTPTLPHTPGVDGVGRTPSGEIVYFSTYQAPTGSFATVHNVAKKDILPLPTDISPIRAAALGNLAMSSWMALRLRCENLPSDGFSVLIMGVTSASGQVAIHLARYLGAKRVVGVGRNASTLQALHLDESIVLRETATETDFSTLGHVDVVLDYLGGAPATHLLQSLQPSGGRVQYVHIGGLAGTEMVLPGSVLRGKDLVIRGSGLGSFGMGDMQREMGGLFEALVGWQEMEFRVEKLHDVERVWGEGGGDRIVFVP</sequence>
<dbReference type="AlphaFoldDB" id="A0A8H3F211"/>
<dbReference type="OrthoDB" id="809632at2759"/>
<evidence type="ECO:0000313" key="3">
    <source>
        <dbReference type="Proteomes" id="UP000664521"/>
    </source>
</evidence>
<dbReference type="Proteomes" id="UP000664521">
    <property type="component" value="Unassembled WGS sequence"/>
</dbReference>
<dbReference type="Gene3D" id="3.90.180.10">
    <property type="entry name" value="Medium-chain alcohol dehydrogenases, catalytic domain"/>
    <property type="match status" value="1"/>
</dbReference>